<name>S5XAL3_9VIRU</name>
<sequence length="172" mass="19572">MFESYIQLYPIVQTCPYRSLRVLTLLTINQGTLNLFLILDRHTKCLSVLTDKGYRTSVRYVSSCLRLDNVSLRCVKRGYHKLILALEHWYFRWLIAIIPTSGRIVSLGQHSPFDVCPGSLPCTSCSSTKFPLPTELSSKELSLIQLQEQKILTGTSGISYIYRSCQEQNSTS</sequence>
<reference evidence="2 3" key="1">
    <citation type="submission" date="2013-04" db="EMBL/GenBank/DDBJ databases">
        <title>Characterization of a novel Orthobunyavirus from Houston, Texas, 2012.</title>
        <authorList>
            <person name="Lanciotti R.S."/>
            <person name="Lambert A.J."/>
        </authorList>
    </citation>
    <scope>NUCLEOTIDE SEQUENCE [LARGE SCALE GENOMIC DNA]</scope>
    <source>
        <strain evidence="2">Original</strain>
    </source>
</reference>
<dbReference type="Pfam" id="PF01104">
    <property type="entry name" value="Bunya_NS-S"/>
    <property type="match status" value="1"/>
</dbReference>
<keyword evidence="3" id="KW-1185">Reference proteome</keyword>
<proteinExistence type="predicted"/>
<dbReference type="EMBL" id="KC854416">
    <property type="protein sequence ID" value="AGS94384.1"/>
    <property type="molecule type" value="Viral_cRNA"/>
</dbReference>
<dbReference type="InterPro" id="IPR000797">
    <property type="entry name" value="Bunya_NSs"/>
</dbReference>
<organism evidence="2 3">
    <name type="scientific">Brazoran virus</name>
    <dbReference type="NCBI Taxonomy" id="1368616"/>
    <lineage>
        <taxon>Viruses</taxon>
        <taxon>Riboviria</taxon>
        <taxon>Orthornavirae</taxon>
        <taxon>Negarnaviricota</taxon>
        <taxon>Polyploviricotina</taxon>
        <taxon>Bunyaviricetes</taxon>
        <taxon>Elliovirales</taxon>
        <taxon>Peribunyaviridae</taxon>
        <taxon>Orthobunyavirus</taxon>
        <taxon>Orthobunyavirus brazoriaense</taxon>
    </lineage>
</organism>
<gene>
    <name evidence="2" type="primary">NSs</name>
</gene>
<accession>S5XAL3</accession>
<evidence type="ECO:0000256" key="1">
    <source>
        <dbReference type="ARBA" id="ARBA00014100"/>
    </source>
</evidence>
<evidence type="ECO:0000313" key="3">
    <source>
        <dbReference type="Proteomes" id="UP000203744"/>
    </source>
</evidence>
<dbReference type="Proteomes" id="UP000203744">
    <property type="component" value="Genome"/>
</dbReference>
<dbReference type="RefSeq" id="YP_008400135.1">
    <property type="nucleotide sequence ID" value="NC_022037.1"/>
</dbReference>
<dbReference type="GO" id="GO:0016032">
    <property type="term" value="P:viral process"/>
    <property type="evidence" value="ECO:0007669"/>
    <property type="project" value="InterPro"/>
</dbReference>
<dbReference type="KEGG" id="vg:16536401"/>
<evidence type="ECO:0000313" key="2">
    <source>
        <dbReference type="EMBL" id="AGS94384.1"/>
    </source>
</evidence>
<dbReference type="GeneID" id="16536401"/>
<protein>
    <recommendedName>
        <fullName evidence="1">Non-structural protein NS-S</fullName>
    </recommendedName>
</protein>